<feature type="region of interest" description="Disordered" evidence="1">
    <location>
        <begin position="74"/>
        <end position="157"/>
    </location>
</feature>
<accession>A0A6N7L2U9</accession>
<evidence type="ECO:0000313" key="2">
    <source>
        <dbReference type="EMBL" id="MQS17941.1"/>
    </source>
</evidence>
<dbReference type="Proteomes" id="UP000450000">
    <property type="component" value="Unassembled WGS sequence"/>
</dbReference>
<dbReference type="AlphaFoldDB" id="A0A6N7L2U9"/>
<dbReference type="RefSeq" id="WP_153471869.1">
    <property type="nucleotide sequence ID" value="NZ_WBOF01000008.1"/>
</dbReference>
<keyword evidence="3" id="KW-1185">Reference proteome</keyword>
<sequence length="157" mass="16887">MSRYEESPRLVIERSGHHVVLDHQGLAIDGQRICQTPLTPAQTIPPGQAATSRAFQVTDDGQVIYRGRMVAEIGPSPAGTANPGELTVHGPNGPEWYPGQPGAGPSGPELEAAVKHAAELSARRTDRSAEEAEEVSSAPQPTPRQHDDRDQQMELTR</sequence>
<reference evidence="2 3" key="1">
    <citation type="submission" date="2019-09" db="EMBL/GenBank/DDBJ databases">
        <title>Genome Sequences of Streptomyces kaniharaensis ATCC 21070.</title>
        <authorList>
            <person name="Zhu W."/>
            <person name="De Crecy-Lagard V."/>
            <person name="Richards N.G."/>
        </authorList>
    </citation>
    <scope>NUCLEOTIDE SEQUENCE [LARGE SCALE GENOMIC DNA]</scope>
    <source>
        <strain evidence="2 3">SF-557</strain>
    </source>
</reference>
<evidence type="ECO:0000256" key="1">
    <source>
        <dbReference type="SAM" id="MobiDB-lite"/>
    </source>
</evidence>
<gene>
    <name evidence="2" type="ORF">F7Q99_38570</name>
</gene>
<name>A0A6N7L2U9_9ACTN</name>
<feature type="compositionally biased region" description="Basic and acidic residues" evidence="1">
    <location>
        <begin position="144"/>
        <end position="157"/>
    </location>
</feature>
<dbReference type="EMBL" id="WBOF01000008">
    <property type="protein sequence ID" value="MQS17941.1"/>
    <property type="molecule type" value="Genomic_DNA"/>
</dbReference>
<comment type="caution">
    <text evidence="2">The sequence shown here is derived from an EMBL/GenBank/DDBJ whole genome shotgun (WGS) entry which is preliminary data.</text>
</comment>
<dbReference type="OrthoDB" id="4343140at2"/>
<evidence type="ECO:0000313" key="3">
    <source>
        <dbReference type="Proteomes" id="UP000450000"/>
    </source>
</evidence>
<protein>
    <submittedName>
        <fullName evidence="2">Uncharacterized protein</fullName>
    </submittedName>
</protein>
<organism evidence="2 3">
    <name type="scientific">Streptomyces kaniharaensis</name>
    <dbReference type="NCBI Taxonomy" id="212423"/>
    <lineage>
        <taxon>Bacteria</taxon>
        <taxon>Bacillati</taxon>
        <taxon>Actinomycetota</taxon>
        <taxon>Actinomycetes</taxon>
        <taxon>Kitasatosporales</taxon>
        <taxon>Streptomycetaceae</taxon>
        <taxon>Streptomyces</taxon>
    </lineage>
</organism>
<proteinExistence type="predicted"/>
<feature type="compositionally biased region" description="Basic and acidic residues" evidence="1">
    <location>
        <begin position="112"/>
        <end position="130"/>
    </location>
</feature>